<keyword evidence="6" id="KW-1185">Reference proteome</keyword>
<dbReference type="EMBL" id="FWFX01000011">
    <property type="protein sequence ID" value="SLN61467.1"/>
    <property type="molecule type" value="Genomic_DNA"/>
</dbReference>
<dbReference type="InterPro" id="IPR018976">
    <property type="entry name" value="Imelysin-like"/>
</dbReference>
<dbReference type="CDD" id="cd14659">
    <property type="entry name" value="Imelysin-like_IPPA"/>
    <property type="match status" value="1"/>
</dbReference>
<sequence length="339" mass="38060">MLRPLILSLCIVWPITTVAQDDLWSDQISITVKTQILHRFDYLEHSTKNLAKAAAQNCDPNSEVLRKSLKDGMWAWASASAFRFGPTETDNRAFALGFWPDTRGKTPKALRKLILDRDPIIESTESFTEASIAARGFYAMELMLYDPAFRDIGSPEYRCTLIQRQAADIARTANSIREDWEHYKTYLIAPSEDGPYRTQAGVKRELFKGVTTALEFTSDARLGRPLGSFDKPRPKRAEARRSGMSLELIEASLNSPWDMSIMMTLENEELSGILQQHFSKIKLSIKDLDDPDLSGVSDPASRFRIEALKQQIDNLRTTLADNLGPHLGVSAGFNSLDGD</sequence>
<evidence type="ECO:0000313" key="6">
    <source>
        <dbReference type="Proteomes" id="UP000193061"/>
    </source>
</evidence>
<evidence type="ECO:0000256" key="2">
    <source>
        <dbReference type="ARBA" id="ARBA00022729"/>
    </source>
</evidence>
<dbReference type="GO" id="GO:0030313">
    <property type="term" value="C:cell envelope"/>
    <property type="evidence" value="ECO:0007669"/>
    <property type="project" value="UniProtKB-SubCell"/>
</dbReference>
<keyword evidence="2 3" id="KW-0732">Signal</keyword>
<dbReference type="Gene3D" id="1.20.1420.20">
    <property type="entry name" value="M75 peptidase, HXXE motif"/>
    <property type="match status" value="1"/>
</dbReference>
<evidence type="ECO:0000259" key="4">
    <source>
        <dbReference type="Pfam" id="PF09375"/>
    </source>
</evidence>
<organism evidence="5 6">
    <name type="scientific">Roseovarius albus</name>
    <dbReference type="NCBI Taxonomy" id="1247867"/>
    <lineage>
        <taxon>Bacteria</taxon>
        <taxon>Pseudomonadati</taxon>
        <taxon>Pseudomonadota</taxon>
        <taxon>Alphaproteobacteria</taxon>
        <taxon>Rhodobacterales</taxon>
        <taxon>Roseobacteraceae</taxon>
        <taxon>Roseovarius</taxon>
    </lineage>
</organism>
<gene>
    <name evidence="5" type="ORF">ROA7450_03185</name>
</gene>
<proteinExistence type="predicted"/>
<feature type="signal peptide" evidence="3">
    <location>
        <begin position="1"/>
        <end position="19"/>
    </location>
</feature>
<dbReference type="InterPro" id="IPR034984">
    <property type="entry name" value="Imelysin-like_IPPA"/>
</dbReference>
<dbReference type="Proteomes" id="UP000193061">
    <property type="component" value="Unassembled WGS sequence"/>
</dbReference>
<feature type="domain" description="Imelysin-like" evidence="4">
    <location>
        <begin position="38"/>
        <end position="318"/>
    </location>
</feature>
<name>A0A1X6ZUM6_9RHOB</name>
<feature type="chain" id="PRO_5012100878" evidence="3">
    <location>
        <begin position="20"/>
        <end position="339"/>
    </location>
</feature>
<reference evidence="5 6" key="1">
    <citation type="submission" date="2017-03" db="EMBL/GenBank/DDBJ databases">
        <authorList>
            <person name="Afonso C.L."/>
            <person name="Miller P.J."/>
            <person name="Scott M.A."/>
            <person name="Spackman E."/>
            <person name="Goraichik I."/>
            <person name="Dimitrov K.M."/>
            <person name="Suarez D.L."/>
            <person name="Swayne D.E."/>
        </authorList>
    </citation>
    <scope>NUCLEOTIDE SEQUENCE [LARGE SCALE GENOMIC DNA]</scope>
    <source>
        <strain evidence="5 6">CECT 7450</strain>
    </source>
</reference>
<dbReference type="InterPro" id="IPR038352">
    <property type="entry name" value="Imelysin_sf"/>
</dbReference>
<protein>
    <submittedName>
        <fullName evidence="5">Imelysin</fullName>
    </submittedName>
</protein>
<dbReference type="AlphaFoldDB" id="A0A1X6ZUM6"/>
<evidence type="ECO:0000313" key="5">
    <source>
        <dbReference type="EMBL" id="SLN61467.1"/>
    </source>
</evidence>
<dbReference type="Pfam" id="PF09375">
    <property type="entry name" value="Peptidase_M75"/>
    <property type="match status" value="1"/>
</dbReference>
<evidence type="ECO:0000256" key="1">
    <source>
        <dbReference type="ARBA" id="ARBA00004196"/>
    </source>
</evidence>
<accession>A0A1X6ZUM6</accession>
<comment type="subcellular location">
    <subcellularLocation>
        <location evidence="1">Cell envelope</location>
    </subcellularLocation>
</comment>
<evidence type="ECO:0000256" key="3">
    <source>
        <dbReference type="SAM" id="SignalP"/>
    </source>
</evidence>